<dbReference type="Proteomes" id="UP000187406">
    <property type="component" value="Unassembled WGS sequence"/>
</dbReference>
<comment type="similarity">
    <text evidence="1">Belongs to the peptidase C48 family.</text>
</comment>
<dbReference type="EMBL" id="BDDD01001483">
    <property type="protein sequence ID" value="GAV76379.1"/>
    <property type="molecule type" value="Genomic_DNA"/>
</dbReference>
<dbReference type="AlphaFoldDB" id="A0A1Q3C851"/>
<dbReference type="SUPFAM" id="SSF54001">
    <property type="entry name" value="Cysteine proteinases"/>
    <property type="match status" value="1"/>
</dbReference>
<proteinExistence type="inferred from homology"/>
<dbReference type="GO" id="GO:0006508">
    <property type="term" value="P:proteolysis"/>
    <property type="evidence" value="ECO:0007669"/>
    <property type="project" value="UniProtKB-KW"/>
</dbReference>
<protein>
    <submittedName>
        <fullName evidence="5">Peptidase_C48 domain-containing protein</fullName>
    </submittedName>
</protein>
<keyword evidence="2" id="KW-0645">Protease</keyword>
<evidence type="ECO:0000259" key="4">
    <source>
        <dbReference type="Pfam" id="PF02902"/>
    </source>
</evidence>
<organism evidence="5 6">
    <name type="scientific">Cephalotus follicularis</name>
    <name type="common">Albany pitcher plant</name>
    <dbReference type="NCBI Taxonomy" id="3775"/>
    <lineage>
        <taxon>Eukaryota</taxon>
        <taxon>Viridiplantae</taxon>
        <taxon>Streptophyta</taxon>
        <taxon>Embryophyta</taxon>
        <taxon>Tracheophyta</taxon>
        <taxon>Spermatophyta</taxon>
        <taxon>Magnoliopsida</taxon>
        <taxon>eudicotyledons</taxon>
        <taxon>Gunneridae</taxon>
        <taxon>Pentapetalae</taxon>
        <taxon>rosids</taxon>
        <taxon>fabids</taxon>
        <taxon>Oxalidales</taxon>
        <taxon>Cephalotaceae</taxon>
        <taxon>Cephalotus</taxon>
    </lineage>
</organism>
<evidence type="ECO:0000313" key="5">
    <source>
        <dbReference type="EMBL" id="GAV76379.1"/>
    </source>
</evidence>
<dbReference type="GO" id="GO:0008234">
    <property type="term" value="F:cysteine-type peptidase activity"/>
    <property type="evidence" value="ECO:0007669"/>
    <property type="project" value="InterPro"/>
</dbReference>
<evidence type="ECO:0000313" key="6">
    <source>
        <dbReference type="Proteomes" id="UP000187406"/>
    </source>
</evidence>
<name>A0A1Q3C851_CEPFO</name>
<comment type="caution">
    <text evidence="5">The sequence shown here is derived from an EMBL/GenBank/DDBJ whole genome shotgun (WGS) entry which is preliminary data.</text>
</comment>
<accession>A0A1Q3C851</accession>
<evidence type="ECO:0000256" key="1">
    <source>
        <dbReference type="ARBA" id="ARBA00005234"/>
    </source>
</evidence>
<keyword evidence="6" id="KW-1185">Reference proteome</keyword>
<feature type="domain" description="Ubiquitin-like protease family profile" evidence="4">
    <location>
        <begin position="185"/>
        <end position="238"/>
    </location>
</feature>
<evidence type="ECO:0000256" key="2">
    <source>
        <dbReference type="ARBA" id="ARBA00022670"/>
    </source>
</evidence>
<dbReference type="Gene3D" id="3.40.395.10">
    <property type="entry name" value="Adenoviral Proteinase, Chain A"/>
    <property type="match status" value="1"/>
</dbReference>
<reference evidence="6" key="1">
    <citation type="submission" date="2016-04" db="EMBL/GenBank/DDBJ databases">
        <title>Cephalotus genome sequencing.</title>
        <authorList>
            <person name="Fukushima K."/>
            <person name="Hasebe M."/>
            <person name="Fang X."/>
        </authorList>
    </citation>
    <scope>NUCLEOTIDE SEQUENCE [LARGE SCALE GENOMIC DNA]</scope>
    <source>
        <strain evidence="6">cv. St1</strain>
    </source>
</reference>
<dbReference type="Pfam" id="PF02902">
    <property type="entry name" value="Peptidase_C48"/>
    <property type="match status" value="1"/>
</dbReference>
<dbReference type="InterPro" id="IPR038765">
    <property type="entry name" value="Papain-like_cys_pep_sf"/>
</dbReference>
<sequence>MAFFQPSMNEVVLDSVTDNYMETLNPPDSKAVVEGDSSLLIVVKSDGDSQRKNIEKGVQTLVSQPRKNREFPLLTSWSTSFEDLMEEDNTIYRYICDAGLKVSQPREILCHFDSVNGTRTNFETLKARGYIDDISSWLFTSMVDKDHQGGATTYDCIRLFMHPIKYMSDLRVCERKSLVNLFIHQIFIPIIYDFHWILSVIDFNKYNIKVFDSMKAGSSSERYQIVWQVVDFCETLFNEGFFNVNKVGYPFVYFPFGLPTRRASTAI</sequence>
<dbReference type="InParanoid" id="A0A1Q3C851"/>
<gene>
    <name evidence="5" type="ORF">CFOL_v3_19854</name>
</gene>
<evidence type="ECO:0000256" key="3">
    <source>
        <dbReference type="ARBA" id="ARBA00022801"/>
    </source>
</evidence>
<keyword evidence="3" id="KW-0378">Hydrolase</keyword>
<dbReference type="InterPro" id="IPR003653">
    <property type="entry name" value="Peptidase_C48_C"/>
</dbReference>